<dbReference type="Proteomes" id="UP000672032">
    <property type="component" value="Chromosome 2"/>
</dbReference>
<sequence length="178" mass="19861">MLCWVACPTITKPPCVPPCEDCIVCEGCHECRANDYPLPDSILALGAGTTAVAIQDMISRLYLEPGVTEREDWTFGTLFGLSEDAMVHGCKKNRSIERLIAQSRDWNGPFVLVGNEWSDCEGNLKARDITMEDLETAKKLFLSTTPREEDIEEDAEDERIEKSVLEMHGILAAALKRK</sequence>
<evidence type="ECO:0000313" key="2">
    <source>
        <dbReference type="Proteomes" id="UP000672032"/>
    </source>
</evidence>
<dbReference type="EMBL" id="CP063406">
    <property type="protein sequence ID" value="QSZ31204.1"/>
    <property type="molecule type" value="Genomic_DNA"/>
</dbReference>
<dbReference type="AlphaFoldDB" id="A0A8A3P4X2"/>
<dbReference type="OrthoDB" id="3494353at2759"/>
<keyword evidence="2" id="KW-1185">Reference proteome</keyword>
<gene>
    <name evidence="1" type="ORF">DSL72_000767</name>
</gene>
<evidence type="ECO:0000313" key="1">
    <source>
        <dbReference type="EMBL" id="QSZ31204.1"/>
    </source>
</evidence>
<accession>A0A8A3P4X2</accession>
<organism evidence="1 2">
    <name type="scientific">Monilinia vaccinii-corymbosi</name>
    <dbReference type="NCBI Taxonomy" id="61207"/>
    <lineage>
        <taxon>Eukaryota</taxon>
        <taxon>Fungi</taxon>
        <taxon>Dikarya</taxon>
        <taxon>Ascomycota</taxon>
        <taxon>Pezizomycotina</taxon>
        <taxon>Leotiomycetes</taxon>
        <taxon>Helotiales</taxon>
        <taxon>Sclerotiniaceae</taxon>
        <taxon>Monilinia</taxon>
    </lineage>
</organism>
<reference evidence="1" key="1">
    <citation type="submission" date="2020-10" db="EMBL/GenBank/DDBJ databases">
        <title>Genome Sequence of Monilinia vaccinii-corymbosi Sheds Light on Mummy Berry Disease Infection of Blueberry and Mating Type.</title>
        <authorList>
            <person name="Yow A.G."/>
            <person name="Zhang Y."/>
            <person name="Bansal K."/>
            <person name="Eacker S.M."/>
            <person name="Sullivan S."/>
            <person name="Liachko I."/>
            <person name="Cubeta M.A."/>
            <person name="Rollins J.A."/>
            <person name="Ashrafi H."/>
        </authorList>
    </citation>
    <scope>NUCLEOTIDE SEQUENCE</scope>
    <source>
        <strain evidence="1">RL-1</strain>
    </source>
</reference>
<protein>
    <submittedName>
        <fullName evidence="1">Uncharacterized protein</fullName>
    </submittedName>
</protein>
<proteinExistence type="predicted"/>
<name>A0A8A3P4X2_9HELO</name>